<dbReference type="Pfam" id="PF17796">
    <property type="entry name" value="Vault_4"/>
    <property type="match status" value="1"/>
</dbReference>
<evidence type="ECO:0000313" key="15">
    <source>
        <dbReference type="Proteomes" id="UP000694871"/>
    </source>
</evidence>
<evidence type="ECO:0000259" key="14">
    <source>
        <dbReference type="Pfam" id="PF17796"/>
    </source>
</evidence>
<keyword evidence="15" id="KW-1185">Reference proteome</keyword>
<dbReference type="InterPro" id="IPR002499">
    <property type="entry name" value="Vault_N"/>
</dbReference>
<evidence type="ECO:0000259" key="11">
    <source>
        <dbReference type="Pfam" id="PF11978"/>
    </source>
</evidence>
<reference evidence="16" key="1">
    <citation type="submission" date="2025-08" db="UniProtKB">
        <authorList>
            <consortium name="RefSeq"/>
        </authorList>
    </citation>
    <scope>IDENTIFICATION</scope>
</reference>
<evidence type="ECO:0000256" key="8">
    <source>
        <dbReference type="PROSITE-ProRule" id="PRU00571"/>
    </source>
</evidence>
<dbReference type="PROSITE" id="PS51224">
    <property type="entry name" value="MVP"/>
    <property type="match status" value="6"/>
</dbReference>
<keyword evidence="6" id="KW-0539">Nucleus</keyword>
<dbReference type="CDD" id="cd08825">
    <property type="entry name" value="MVP_shoulder"/>
    <property type="match status" value="1"/>
</dbReference>
<dbReference type="Gene3D" id="2.30.30.570">
    <property type="match status" value="2"/>
</dbReference>
<dbReference type="InterPro" id="IPR043179">
    <property type="entry name" value="Vault_2_sf"/>
</dbReference>
<dbReference type="Gene3D" id="2.30.30.560">
    <property type="match status" value="2"/>
</dbReference>
<dbReference type="Gene3D" id="6.20.380.10">
    <property type="match status" value="1"/>
</dbReference>
<evidence type="ECO:0000313" key="16">
    <source>
        <dbReference type="RefSeq" id="XP_015275051.1"/>
    </source>
</evidence>
<dbReference type="Proteomes" id="UP000694871">
    <property type="component" value="Unplaced"/>
</dbReference>
<feature type="domain" description="Major vault protein repeat" evidence="13">
    <location>
        <begin position="455"/>
        <end position="516"/>
    </location>
</feature>
<dbReference type="GeneID" id="107117449"/>
<dbReference type="Pfam" id="PF17795">
    <property type="entry name" value="Vault_3"/>
    <property type="match status" value="1"/>
</dbReference>
<keyword evidence="7 8" id="KW-0687">Ribonucleoprotein</keyword>
<dbReference type="Pfam" id="PF17794">
    <property type="entry name" value="Vault_2"/>
    <property type="match status" value="2"/>
</dbReference>
<proteinExistence type="predicted"/>
<evidence type="ECO:0000256" key="1">
    <source>
        <dbReference type="ARBA" id="ARBA00004123"/>
    </source>
</evidence>
<feature type="domain" description="Major vault protein repeat" evidence="12">
    <location>
        <begin position="272"/>
        <end position="319"/>
    </location>
</feature>
<feature type="domain" description="Major vault protein repeat" evidence="14">
    <location>
        <begin position="379"/>
        <end position="437"/>
    </location>
</feature>
<evidence type="ECO:0000259" key="10">
    <source>
        <dbReference type="Pfam" id="PF01505"/>
    </source>
</evidence>
<dbReference type="RefSeq" id="XP_015275051.1">
    <property type="nucleotide sequence ID" value="XM_015419565.1"/>
</dbReference>
<feature type="repeat" description="MVP" evidence="8">
    <location>
        <begin position="222"/>
        <end position="276"/>
    </location>
</feature>
<protein>
    <recommendedName>
        <fullName evidence="3">Major vault protein</fullName>
    </recommendedName>
</protein>
<dbReference type="InterPro" id="IPR021870">
    <property type="entry name" value="MVP_shoulder"/>
</dbReference>
<evidence type="ECO:0000256" key="5">
    <source>
        <dbReference type="ARBA" id="ARBA00022737"/>
    </source>
</evidence>
<feature type="domain" description="Major vault protein shoulder" evidence="11">
    <location>
        <begin position="517"/>
        <end position="632"/>
    </location>
</feature>
<dbReference type="InterPro" id="IPR040989">
    <property type="entry name" value="Vault_3"/>
</dbReference>
<keyword evidence="5" id="KW-0677">Repeat</keyword>
<evidence type="ECO:0000256" key="9">
    <source>
        <dbReference type="SAM" id="Coils"/>
    </source>
</evidence>
<dbReference type="Gene3D" id="2.30.30.550">
    <property type="entry name" value="Major Vault Protein repeat"/>
    <property type="match status" value="4"/>
</dbReference>
<accession>A0ABM1KMW4</accession>
<feature type="coiled-coil region" evidence="9">
    <location>
        <begin position="675"/>
        <end position="704"/>
    </location>
</feature>
<dbReference type="InterPro" id="IPR036013">
    <property type="entry name" value="Band_7/SPFH_dom_sf"/>
</dbReference>
<evidence type="ECO:0000256" key="6">
    <source>
        <dbReference type="ARBA" id="ARBA00023242"/>
    </source>
</evidence>
<evidence type="ECO:0000256" key="3">
    <source>
        <dbReference type="ARBA" id="ARBA00018296"/>
    </source>
</evidence>
<feature type="domain" description="Major vault protein repeat" evidence="10">
    <location>
        <begin position="165"/>
        <end position="206"/>
    </location>
</feature>
<evidence type="ECO:0000259" key="12">
    <source>
        <dbReference type="Pfam" id="PF17794"/>
    </source>
</evidence>
<feature type="domain" description="Major vault protein repeat" evidence="12">
    <location>
        <begin position="49"/>
        <end position="108"/>
    </location>
</feature>
<dbReference type="Pfam" id="PF11978">
    <property type="entry name" value="MVP_shoulder"/>
    <property type="match status" value="1"/>
</dbReference>
<feature type="repeat" description="MVP" evidence="8">
    <location>
        <begin position="169"/>
        <end position="221"/>
    </location>
</feature>
<evidence type="ECO:0000256" key="7">
    <source>
        <dbReference type="ARBA" id="ARBA00023274"/>
    </source>
</evidence>
<feature type="domain" description="Major vault protein repeat" evidence="10">
    <location>
        <begin position="112"/>
        <end position="153"/>
    </location>
</feature>
<feature type="repeat" description="MVP" evidence="8">
    <location>
        <begin position="384"/>
        <end position="436"/>
    </location>
</feature>
<feature type="repeat" description="MVP" evidence="8">
    <location>
        <begin position="55"/>
        <end position="115"/>
    </location>
</feature>
<sequence>MAAESIIRIPPYHYIHVLDQNSNVTRVEMGPKTYIRQDNERIVFAPMKMVMVPPRHYCIILNPVVRGADNAVQFDAVGQVRLRHADLEIRLSQDPFPLYPGEELQQSVTPLQIVSANTALYLRALLDFEDDQYGKHVAGDEWLFEGPGTYIPRKEIEVVETIQATIIRPNQAIRLQARKECMDREKNKRVTGEEWLVKRVGAYLPGVFEEVVDTVDAVVLTEKKALHLRATKTFKDSQGVVRKTGEEWLVTMADTEAHIPDVYEEVLGVVDITTLNSCQYCVICDPVDSSGKPQLGQKKVIKGETSLFLQPGEWLENGIQDIYILSEDEGLLLRALRSLEDENEDGEEVMRKPGDRWLIQGPLEYVPPAEVEVLERRHAIPLAENEGIYVRDIKTGKVRAVIGHTYMLTQDEELWKKELPPYVEALLGLARDPSVDRSREASEGGDGTPRDQTQVVTYRVPHNAAVQVYDYKERKSRVVFGPELVLLGPDEQFTVLSLSGGRPKRPHARRAICLLLGPDFCTDIVTIETADHARLQLQLAYNWHFEVPAAAEASRLFSVPDFVGDTCKTMASRIRGAVAAVTFDDFHKNSNRLISAAVFGFDAEGKLGSSLRFAPNGLIISSIDIQSVEPVDQRTRDALQRSVQLAIEITTNSQEAAARHEAERLEQEARGRLERQKILDQAEAERARKELLELEALSTAVESTGAAKAEAQSRAEAARIEGEGAVLQAKLKAEASAIETASELQRLAKAREQELGFSKAQADLDVARAEALAAVEVKKFEAVIQALGASTIRDIAVAGPEMQAKLLQGLGIQSTLITDGSSPINLFTAAGGLLGILPKPSTT</sequence>
<keyword evidence="4 8" id="KW-0963">Cytoplasm</keyword>
<dbReference type="Gene3D" id="2.30.30.620">
    <property type="match status" value="1"/>
</dbReference>
<evidence type="ECO:0000256" key="4">
    <source>
        <dbReference type="ARBA" id="ARBA00022490"/>
    </source>
</evidence>
<feature type="repeat" description="MVP" evidence="8">
    <location>
        <begin position="116"/>
        <end position="168"/>
    </location>
</feature>
<feature type="domain" description="Major vault protein repeat" evidence="10">
    <location>
        <begin position="323"/>
        <end position="368"/>
    </location>
</feature>
<organism evidence="15 16">
    <name type="scientific">Gekko japonicus</name>
    <name type="common">Schlegel's Japanese gecko</name>
    <dbReference type="NCBI Taxonomy" id="146911"/>
    <lineage>
        <taxon>Eukaryota</taxon>
        <taxon>Metazoa</taxon>
        <taxon>Chordata</taxon>
        <taxon>Craniata</taxon>
        <taxon>Vertebrata</taxon>
        <taxon>Euteleostomi</taxon>
        <taxon>Lepidosauria</taxon>
        <taxon>Squamata</taxon>
        <taxon>Bifurcata</taxon>
        <taxon>Gekkota</taxon>
        <taxon>Gekkonidae</taxon>
        <taxon>Gekkoninae</taxon>
        <taxon>Gekko</taxon>
    </lineage>
</organism>
<dbReference type="Pfam" id="PF01505">
    <property type="entry name" value="Vault"/>
    <property type="match status" value="4"/>
</dbReference>
<gene>
    <name evidence="16" type="primary">MVP</name>
</gene>
<comment type="subcellular location">
    <subcellularLocation>
        <location evidence="2 8">Cytoplasm</location>
    </subcellularLocation>
    <subcellularLocation>
        <location evidence="1">Nucleus</location>
    </subcellularLocation>
</comment>
<evidence type="ECO:0000259" key="13">
    <source>
        <dbReference type="Pfam" id="PF17795"/>
    </source>
</evidence>
<evidence type="ECO:0000256" key="2">
    <source>
        <dbReference type="ARBA" id="ARBA00004496"/>
    </source>
</evidence>
<feature type="repeat" description="MVP" evidence="8">
    <location>
        <begin position="327"/>
        <end position="383"/>
    </location>
</feature>
<feature type="domain" description="Major vault protein repeat" evidence="10">
    <location>
        <begin position="219"/>
        <end position="261"/>
    </location>
</feature>
<dbReference type="InterPro" id="IPR041136">
    <property type="entry name" value="Vault_4"/>
</dbReference>
<dbReference type="InterPro" id="IPR043023">
    <property type="entry name" value="MVP_rep_sf"/>
</dbReference>
<dbReference type="PANTHER" id="PTHR14165">
    <property type="entry name" value="MAJOR VAULT PROTEIN"/>
    <property type="match status" value="1"/>
</dbReference>
<dbReference type="Gene3D" id="3.30.479.30">
    <property type="entry name" value="Band 7 domain"/>
    <property type="match status" value="1"/>
</dbReference>
<dbReference type="InterPro" id="IPR041134">
    <property type="entry name" value="Vault_2"/>
</dbReference>
<dbReference type="PANTHER" id="PTHR14165:SF3">
    <property type="entry name" value="MAJOR VAULT PROTEIN"/>
    <property type="match status" value="1"/>
</dbReference>
<keyword evidence="9" id="KW-0175">Coiled coil</keyword>
<dbReference type="InterPro" id="IPR039059">
    <property type="entry name" value="MVP"/>
</dbReference>
<dbReference type="Gene3D" id="6.10.250.720">
    <property type="match status" value="1"/>
</dbReference>
<name>A0ABM1KMW4_GEKJA</name>
<dbReference type="InterPro" id="IPR041139">
    <property type="entry name" value="MVP_rep_dom"/>
</dbReference>